<feature type="non-terminal residue" evidence="1">
    <location>
        <position position="86"/>
    </location>
</feature>
<sequence length="86" mass="9708">FLPQPLDSVSRGAERARFDKGRCHESIRRRLHQIGRRKTPSWRAIFKWESAAAASAGLSVCILQPLCLSSQLCPLHFAVHTRSRLA</sequence>
<dbReference type="Proteomes" id="UP001341281">
    <property type="component" value="Chromosome 05"/>
</dbReference>
<keyword evidence="2" id="KW-1185">Reference proteome</keyword>
<evidence type="ECO:0000313" key="1">
    <source>
        <dbReference type="EMBL" id="WVZ74493.1"/>
    </source>
</evidence>
<name>A0AAQ3TK37_PASNO</name>
<dbReference type="AlphaFoldDB" id="A0AAQ3TK37"/>
<reference evidence="1 2" key="1">
    <citation type="submission" date="2024-02" db="EMBL/GenBank/DDBJ databases">
        <title>High-quality chromosome-scale genome assembly of Pensacola bahiagrass (Paspalum notatum Flugge var. saurae).</title>
        <authorList>
            <person name="Vega J.M."/>
            <person name="Podio M."/>
            <person name="Orjuela J."/>
            <person name="Siena L.A."/>
            <person name="Pessino S.C."/>
            <person name="Combes M.C."/>
            <person name="Mariac C."/>
            <person name="Albertini E."/>
            <person name="Pupilli F."/>
            <person name="Ortiz J.P.A."/>
            <person name="Leblanc O."/>
        </authorList>
    </citation>
    <scope>NUCLEOTIDE SEQUENCE [LARGE SCALE GENOMIC DNA]</scope>
    <source>
        <strain evidence="1">R1</strain>
        <tissue evidence="1">Leaf</tissue>
    </source>
</reference>
<proteinExistence type="predicted"/>
<dbReference type="EMBL" id="CP144749">
    <property type="protein sequence ID" value="WVZ74493.1"/>
    <property type="molecule type" value="Genomic_DNA"/>
</dbReference>
<protein>
    <submittedName>
        <fullName evidence="1">Uncharacterized protein</fullName>
    </submittedName>
</protein>
<evidence type="ECO:0000313" key="2">
    <source>
        <dbReference type="Proteomes" id="UP001341281"/>
    </source>
</evidence>
<organism evidence="1 2">
    <name type="scientific">Paspalum notatum var. saurae</name>
    <dbReference type="NCBI Taxonomy" id="547442"/>
    <lineage>
        <taxon>Eukaryota</taxon>
        <taxon>Viridiplantae</taxon>
        <taxon>Streptophyta</taxon>
        <taxon>Embryophyta</taxon>
        <taxon>Tracheophyta</taxon>
        <taxon>Spermatophyta</taxon>
        <taxon>Magnoliopsida</taxon>
        <taxon>Liliopsida</taxon>
        <taxon>Poales</taxon>
        <taxon>Poaceae</taxon>
        <taxon>PACMAD clade</taxon>
        <taxon>Panicoideae</taxon>
        <taxon>Andropogonodae</taxon>
        <taxon>Paspaleae</taxon>
        <taxon>Paspalinae</taxon>
        <taxon>Paspalum</taxon>
    </lineage>
</organism>
<gene>
    <name evidence="1" type="ORF">U9M48_022672</name>
</gene>
<accession>A0AAQ3TK37</accession>